<evidence type="ECO:0000256" key="1">
    <source>
        <dbReference type="SAM" id="SignalP"/>
    </source>
</evidence>
<gene>
    <name evidence="3" type="ORF">Esi_0069_0051</name>
</gene>
<dbReference type="EMBL" id="FN648916">
    <property type="protein sequence ID" value="CBN77786.1"/>
    <property type="molecule type" value="Genomic_DNA"/>
</dbReference>
<feature type="signal peptide" evidence="1">
    <location>
        <begin position="1"/>
        <end position="21"/>
    </location>
</feature>
<sequence>MELSGVVLGAAALVHLPTVLAFSLPLSPSGRDWNDYTAQHVGKWRGLWTTYDSAGVERGDPDRMDTTISLSADGKTVAHVNTLFVGSVGSDCSTCHDSVETRDIPAGQYTTETFRHRASSGCYLFGPGVTRGGDMTTELGFRLDEDRRVRVLVSHRPQANGVEPPLQLALQRIVVVRETLAAQRQTPPSASSCWSFDRPSWLGLWRGHEMVLDGGGGDADDGLSWKEKALPPTHLRRCRCSGAAIEDDDSHASFELDGGILLEAPKIVDAGKPAELSVRCAIGRKSKAATPNRIVQAKVRLEALSRVVETVRSAAGENVRVAPPKLLQLSVHSLTPVESAGLK</sequence>
<dbReference type="AlphaFoldDB" id="D8LRM5"/>
<keyword evidence="1" id="KW-0732">Signal</keyword>
<evidence type="ECO:0000313" key="3">
    <source>
        <dbReference type="EMBL" id="CBN77786.1"/>
    </source>
</evidence>
<dbReference type="SUPFAM" id="SSF50814">
    <property type="entry name" value="Lipocalins"/>
    <property type="match status" value="1"/>
</dbReference>
<name>D8LRM5_ECTSI</name>
<dbReference type="OrthoDB" id="10287554at2759"/>
<accession>D8LRM5</accession>
<protein>
    <recommendedName>
        <fullName evidence="2">DUF3598 domain-containing protein</fullName>
    </recommendedName>
</protein>
<dbReference type="Gene3D" id="2.40.128.20">
    <property type="match status" value="1"/>
</dbReference>
<keyword evidence="4" id="KW-1185">Reference proteome</keyword>
<dbReference type="InterPro" id="IPR012674">
    <property type="entry name" value="Calycin"/>
</dbReference>
<dbReference type="Pfam" id="PF12204">
    <property type="entry name" value="DUF3598_N"/>
    <property type="match status" value="1"/>
</dbReference>
<dbReference type="InterPro" id="IPR022017">
    <property type="entry name" value="BFA1-like_DUF3598"/>
</dbReference>
<proteinExistence type="predicted"/>
<dbReference type="Proteomes" id="UP000002630">
    <property type="component" value="Linkage Group LG26"/>
</dbReference>
<dbReference type="EMBL" id="FN649751">
    <property type="protein sequence ID" value="CBN77786.1"/>
    <property type="molecule type" value="Genomic_DNA"/>
</dbReference>
<organism evidence="3 4">
    <name type="scientific">Ectocarpus siliculosus</name>
    <name type="common">Brown alga</name>
    <name type="synonym">Conferva siliculosa</name>
    <dbReference type="NCBI Taxonomy" id="2880"/>
    <lineage>
        <taxon>Eukaryota</taxon>
        <taxon>Sar</taxon>
        <taxon>Stramenopiles</taxon>
        <taxon>Ochrophyta</taxon>
        <taxon>PX clade</taxon>
        <taxon>Phaeophyceae</taxon>
        <taxon>Ectocarpales</taxon>
        <taxon>Ectocarpaceae</taxon>
        <taxon>Ectocarpus</taxon>
    </lineage>
</organism>
<reference evidence="3 4" key="1">
    <citation type="journal article" date="2010" name="Nature">
        <title>The Ectocarpus genome and the independent evolution of multicellularity in brown algae.</title>
        <authorList>
            <person name="Cock J.M."/>
            <person name="Sterck L."/>
            <person name="Rouze P."/>
            <person name="Scornet D."/>
            <person name="Allen A.E."/>
            <person name="Amoutzias G."/>
            <person name="Anthouard V."/>
            <person name="Artiguenave F."/>
            <person name="Aury J.M."/>
            <person name="Badger J.H."/>
            <person name="Beszteri B."/>
            <person name="Billiau K."/>
            <person name="Bonnet E."/>
            <person name="Bothwell J.H."/>
            <person name="Bowler C."/>
            <person name="Boyen C."/>
            <person name="Brownlee C."/>
            <person name="Carrano C.J."/>
            <person name="Charrier B."/>
            <person name="Cho G.Y."/>
            <person name="Coelho S.M."/>
            <person name="Collen J."/>
            <person name="Corre E."/>
            <person name="Da Silva C."/>
            <person name="Delage L."/>
            <person name="Delaroque N."/>
            <person name="Dittami S.M."/>
            <person name="Doulbeau S."/>
            <person name="Elias M."/>
            <person name="Farnham G."/>
            <person name="Gachon C.M."/>
            <person name="Gschloessl B."/>
            <person name="Heesch S."/>
            <person name="Jabbari K."/>
            <person name="Jubin C."/>
            <person name="Kawai H."/>
            <person name="Kimura K."/>
            <person name="Kloareg B."/>
            <person name="Kupper F.C."/>
            <person name="Lang D."/>
            <person name="Le Bail A."/>
            <person name="Leblanc C."/>
            <person name="Lerouge P."/>
            <person name="Lohr M."/>
            <person name="Lopez P.J."/>
            <person name="Martens C."/>
            <person name="Maumus F."/>
            <person name="Michel G."/>
            <person name="Miranda-Saavedra D."/>
            <person name="Morales J."/>
            <person name="Moreau H."/>
            <person name="Motomura T."/>
            <person name="Nagasato C."/>
            <person name="Napoli C.A."/>
            <person name="Nelson D.R."/>
            <person name="Nyvall-Collen P."/>
            <person name="Peters A.F."/>
            <person name="Pommier C."/>
            <person name="Potin P."/>
            <person name="Poulain J."/>
            <person name="Quesneville H."/>
            <person name="Read B."/>
            <person name="Rensing S.A."/>
            <person name="Ritter A."/>
            <person name="Rousvoal S."/>
            <person name="Samanta M."/>
            <person name="Samson G."/>
            <person name="Schroeder D.C."/>
            <person name="Segurens B."/>
            <person name="Strittmatter M."/>
            <person name="Tonon T."/>
            <person name="Tregear J.W."/>
            <person name="Valentin K."/>
            <person name="von Dassow P."/>
            <person name="Yamagishi T."/>
            <person name="Van de Peer Y."/>
            <person name="Wincker P."/>
        </authorList>
    </citation>
    <scope>NUCLEOTIDE SEQUENCE [LARGE SCALE GENOMIC DNA]</scope>
    <source>
        <strain evidence="4">Ec32 / CCAP1310/4</strain>
    </source>
</reference>
<feature type="domain" description="DUF3598" evidence="2">
    <location>
        <begin position="32"/>
        <end position="180"/>
    </location>
</feature>
<evidence type="ECO:0000259" key="2">
    <source>
        <dbReference type="Pfam" id="PF12204"/>
    </source>
</evidence>
<dbReference type="InParanoid" id="D8LRM5"/>
<evidence type="ECO:0000313" key="4">
    <source>
        <dbReference type="Proteomes" id="UP000002630"/>
    </source>
</evidence>
<feature type="chain" id="PRO_5003117477" description="DUF3598 domain-containing protein" evidence="1">
    <location>
        <begin position="22"/>
        <end position="343"/>
    </location>
</feature>